<dbReference type="RefSeq" id="WP_213166621.1">
    <property type="nucleotide sequence ID" value="NZ_CP058559.1"/>
</dbReference>
<gene>
    <name evidence="1" type="ORF">HYG86_16310</name>
</gene>
<dbReference type="KEGG" id="acae:HYG86_16310"/>
<name>A0A7G9WC14_ALKCA</name>
<protein>
    <submittedName>
        <fullName evidence="1">Uncharacterized protein</fullName>
    </submittedName>
</protein>
<dbReference type="Proteomes" id="UP000516160">
    <property type="component" value="Chromosome"/>
</dbReference>
<evidence type="ECO:0000313" key="2">
    <source>
        <dbReference type="Proteomes" id="UP000516160"/>
    </source>
</evidence>
<proteinExistence type="predicted"/>
<accession>A0A7G9WC14</accession>
<evidence type="ECO:0000313" key="1">
    <source>
        <dbReference type="EMBL" id="QNO16226.1"/>
    </source>
</evidence>
<sequence>MSLYERGQYVNRSFGSNNFHVSTNMEPNWRLCGLGKNSVIQLPFAEFPGKIQIQNPSTICIDKTTRLELLCKTNIFLTKESFLESLYLKLVFDNIEEYIYLKAHSDDIVSISHGRFLINLSSILLKK</sequence>
<reference evidence="1 2" key="1">
    <citation type="submission" date="2020-07" db="EMBL/GenBank/DDBJ databases">
        <title>Alkalicella. sp. LB2 genome.</title>
        <authorList>
            <person name="Postec A."/>
            <person name="Quemeneur M."/>
        </authorList>
    </citation>
    <scope>NUCLEOTIDE SEQUENCE [LARGE SCALE GENOMIC DNA]</scope>
    <source>
        <strain evidence="1 2">LB2</strain>
    </source>
</reference>
<dbReference type="EMBL" id="CP058559">
    <property type="protein sequence ID" value="QNO16226.1"/>
    <property type="molecule type" value="Genomic_DNA"/>
</dbReference>
<keyword evidence="2" id="KW-1185">Reference proteome</keyword>
<organism evidence="1 2">
    <name type="scientific">Alkalicella caledoniensis</name>
    <dbReference type="NCBI Taxonomy" id="2731377"/>
    <lineage>
        <taxon>Bacteria</taxon>
        <taxon>Bacillati</taxon>
        <taxon>Bacillota</taxon>
        <taxon>Clostridia</taxon>
        <taxon>Eubacteriales</taxon>
        <taxon>Proteinivoracaceae</taxon>
        <taxon>Alkalicella</taxon>
    </lineage>
</organism>
<dbReference type="AlphaFoldDB" id="A0A7G9WC14"/>